<dbReference type="SUPFAM" id="SSF46785">
    <property type="entry name" value="Winged helix' DNA-binding domain"/>
    <property type="match status" value="1"/>
</dbReference>
<dbReference type="PANTHER" id="PTHR33154">
    <property type="entry name" value="TRANSCRIPTIONAL REGULATOR, ARSR FAMILY"/>
    <property type="match status" value="1"/>
</dbReference>
<dbReference type="PANTHER" id="PTHR33154:SF33">
    <property type="entry name" value="TRANSCRIPTIONAL REPRESSOR SDPR"/>
    <property type="match status" value="1"/>
</dbReference>
<evidence type="ECO:0000256" key="1">
    <source>
        <dbReference type="ARBA" id="ARBA00023015"/>
    </source>
</evidence>
<gene>
    <name evidence="5" type="ORF">FG384_06760</name>
</gene>
<name>A0A544TSP2_9BACI</name>
<dbReference type="Proteomes" id="UP000316626">
    <property type="component" value="Unassembled WGS sequence"/>
</dbReference>
<dbReference type="InterPro" id="IPR011991">
    <property type="entry name" value="ArsR-like_HTH"/>
</dbReference>
<proteinExistence type="predicted"/>
<evidence type="ECO:0000256" key="2">
    <source>
        <dbReference type="ARBA" id="ARBA00023125"/>
    </source>
</evidence>
<evidence type="ECO:0000313" key="6">
    <source>
        <dbReference type="Proteomes" id="UP000316626"/>
    </source>
</evidence>
<reference evidence="5 6" key="1">
    <citation type="submission" date="2019-06" db="EMBL/GenBank/DDBJ databases">
        <title>Psychrobacillus vulpis sp. nov., a new species isolated from feces of a red fox that inhabits in The Tablas de Daimiel Natural Park, Albacete, Spain.</title>
        <authorList>
            <person name="Rodriguez M."/>
            <person name="Reina J.C."/>
            <person name="Bejar V."/>
            <person name="Llamas I."/>
        </authorList>
    </citation>
    <scope>NUCLEOTIDE SEQUENCE [LARGE SCALE GENOMIC DNA]</scope>
    <source>
        <strain evidence="5 6">Z8</strain>
    </source>
</reference>
<dbReference type="InterPro" id="IPR036388">
    <property type="entry name" value="WH-like_DNA-bd_sf"/>
</dbReference>
<dbReference type="Gene3D" id="1.10.10.10">
    <property type="entry name" value="Winged helix-like DNA-binding domain superfamily/Winged helix DNA-binding domain"/>
    <property type="match status" value="1"/>
</dbReference>
<protein>
    <submittedName>
        <fullName evidence="5">Winged helix-turn-helix transcriptional regulator</fullName>
    </submittedName>
</protein>
<dbReference type="InterPro" id="IPR036390">
    <property type="entry name" value="WH_DNA-bd_sf"/>
</dbReference>
<keyword evidence="1" id="KW-0805">Transcription regulation</keyword>
<dbReference type="EMBL" id="VDGI01000005">
    <property type="protein sequence ID" value="TQR20454.1"/>
    <property type="molecule type" value="Genomic_DNA"/>
</dbReference>
<dbReference type="PROSITE" id="PS50987">
    <property type="entry name" value="HTH_ARSR_2"/>
    <property type="match status" value="1"/>
</dbReference>
<comment type="caution">
    <text evidence="5">The sequence shown here is derived from an EMBL/GenBank/DDBJ whole genome shotgun (WGS) entry which is preliminary data.</text>
</comment>
<dbReference type="CDD" id="cd00090">
    <property type="entry name" value="HTH_ARSR"/>
    <property type="match status" value="1"/>
</dbReference>
<dbReference type="GO" id="GO:0003677">
    <property type="term" value="F:DNA binding"/>
    <property type="evidence" value="ECO:0007669"/>
    <property type="project" value="UniProtKB-KW"/>
</dbReference>
<dbReference type="PRINTS" id="PR00778">
    <property type="entry name" value="HTHARSR"/>
</dbReference>
<keyword evidence="6" id="KW-1185">Reference proteome</keyword>
<dbReference type="RefSeq" id="WP_142641836.1">
    <property type="nucleotide sequence ID" value="NZ_VDGI01000005.1"/>
</dbReference>
<dbReference type="Pfam" id="PF01022">
    <property type="entry name" value="HTH_5"/>
    <property type="match status" value="1"/>
</dbReference>
<dbReference type="InterPro" id="IPR051081">
    <property type="entry name" value="HTH_MetalResp_TranReg"/>
</dbReference>
<dbReference type="GO" id="GO:0003700">
    <property type="term" value="F:DNA-binding transcription factor activity"/>
    <property type="evidence" value="ECO:0007669"/>
    <property type="project" value="InterPro"/>
</dbReference>
<sequence>MTDFYRAISDPIRRRTLTLVSHKELTQSELVANFSISQPALKKHLAILIEENLITERRDGRYCFYRLKREVFYDHYQKLQHELGSILENKLVKLKDYLEEDNNGESH</sequence>
<dbReference type="SMART" id="SM00418">
    <property type="entry name" value="HTH_ARSR"/>
    <property type="match status" value="1"/>
</dbReference>
<evidence type="ECO:0000313" key="5">
    <source>
        <dbReference type="EMBL" id="TQR20454.1"/>
    </source>
</evidence>
<keyword evidence="2" id="KW-0238">DNA-binding</keyword>
<evidence type="ECO:0000259" key="4">
    <source>
        <dbReference type="PROSITE" id="PS50987"/>
    </source>
</evidence>
<accession>A0A544TSP2</accession>
<keyword evidence="3" id="KW-0804">Transcription</keyword>
<dbReference type="NCBIfam" id="NF033788">
    <property type="entry name" value="HTH_metalloreg"/>
    <property type="match status" value="1"/>
</dbReference>
<dbReference type="OrthoDB" id="9799175at2"/>
<evidence type="ECO:0000256" key="3">
    <source>
        <dbReference type="ARBA" id="ARBA00023163"/>
    </source>
</evidence>
<organism evidence="5 6">
    <name type="scientific">Psychrobacillus vulpis</name>
    <dbReference type="NCBI Taxonomy" id="2325572"/>
    <lineage>
        <taxon>Bacteria</taxon>
        <taxon>Bacillati</taxon>
        <taxon>Bacillota</taxon>
        <taxon>Bacilli</taxon>
        <taxon>Bacillales</taxon>
        <taxon>Bacillaceae</taxon>
        <taxon>Psychrobacillus</taxon>
    </lineage>
</organism>
<dbReference type="AlphaFoldDB" id="A0A544TSP2"/>
<dbReference type="InterPro" id="IPR001845">
    <property type="entry name" value="HTH_ArsR_DNA-bd_dom"/>
</dbReference>
<feature type="domain" description="HTH arsR-type" evidence="4">
    <location>
        <begin position="1"/>
        <end position="91"/>
    </location>
</feature>